<keyword evidence="2" id="KW-0456">Lyase</keyword>
<feature type="domain" description="D-serine dehydratase-like" evidence="3">
    <location>
        <begin position="254"/>
        <end position="356"/>
    </location>
</feature>
<dbReference type="InterPro" id="IPR029066">
    <property type="entry name" value="PLP-binding_barrel"/>
</dbReference>
<evidence type="ECO:0000313" key="4">
    <source>
        <dbReference type="EMBL" id="MVO77558.1"/>
    </source>
</evidence>
<dbReference type="PANTHER" id="PTHR28004:SF2">
    <property type="entry name" value="D-SERINE DEHYDRATASE"/>
    <property type="match status" value="1"/>
</dbReference>
<protein>
    <submittedName>
        <fullName evidence="4">DSD1 family PLP-dependent enzyme</fullName>
    </submittedName>
</protein>
<dbReference type="Pfam" id="PF01168">
    <property type="entry name" value="Ala_racemase_N"/>
    <property type="match status" value="1"/>
</dbReference>
<dbReference type="SUPFAM" id="SSF51419">
    <property type="entry name" value="PLP-binding barrel"/>
    <property type="match status" value="1"/>
</dbReference>
<dbReference type="EMBL" id="WQMS01000007">
    <property type="protein sequence ID" value="MVO77558.1"/>
    <property type="molecule type" value="Genomic_DNA"/>
</dbReference>
<dbReference type="Pfam" id="PF14031">
    <property type="entry name" value="D-ser_dehydrat"/>
    <property type="match status" value="1"/>
</dbReference>
<dbReference type="GO" id="GO:0008721">
    <property type="term" value="F:D-serine ammonia-lyase activity"/>
    <property type="evidence" value="ECO:0007669"/>
    <property type="project" value="TreeGrafter"/>
</dbReference>
<gene>
    <name evidence="4" type="ORF">GON01_06370</name>
</gene>
<name>A0A6I4J0A4_9SPHN</name>
<reference evidence="4 5" key="1">
    <citation type="submission" date="2019-12" db="EMBL/GenBank/DDBJ databases">
        <authorList>
            <person name="Huq M.A."/>
        </authorList>
    </citation>
    <scope>NUCLEOTIDE SEQUENCE [LARGE SCALE GENOMIC DNA]</scope>
    <source>
        <strain evidence="4 5">MAH-20</strain>
    </source>
</reference>
<sequence length="372" mass="39164">MRLADLETPALLLDAAKMRANIARMNATMRRHGVTLRPHLKTAKSVEVACAMVEGWPGGVTVSTLREADQFFAAGFRDILYAVGIAPNKLAHVAELTRRGATLSLILDSIAAAEAVAAFGRAEGLKLPVLIEIDSDRHRAGVAPDDAALLAAIAGRLADGAELRGVMTHGGGSYDAPGEERIAAHAELERSGTVRAAEALRSAGFPCPVVSVGSTPTATFARDLSGVAEVRVGVYVFQDLVMAGLGVCAVDDIAISVAATVIGHQAERGWLITDAGWMALSRDRGTQAQPVDQGYGLVSGTEDLIVISANQEHGIVADRHGRPLDLARFPIGTMLRILPNHACATAAQHDRYHVLDGDDAIAALWPRFGGWA</sequence>
<dbReference type="InterPro" id="IPR026956">
    <property type="entry name" value="D-ser_dehydrat-like_dom"/>
</dbReference>
<evidence type="ECO:0000259" key="3">
    <source>
        <dbReference type="SMART" id="SM01119"/>
    </source>
</evidence>
<evidence type="ECO:0000256" key="2">
    <source>
        <dbReference type="ARBA" id="ARBA00023239"/>
    </source>
</evidence>
<comment type="caution">
    <text evidence="4">The sequence shown here is derived from an EMBL/GenBank/DDBJ whole genome shotgun (WGS) entry which is preliminary data.</text>
</comment>
<evidence type="ECO:0000256" key="1">
    <source>
        <dbReference type="ARBA" id="ARBA00005323"/>
    </source>
</evidence>
<evidence type="ECO:0000313" key="5">
    <source>
        <dbReference type="Proteomes" id="UP000441389"/>
    </source>
</evidence>
<dbReference type="RefSeq" id="WP_157026540.1">
    <property type="nucleotide sequence ID" value="NZ_WQMS01000007.1"/>
</dbReference>
<dbReference type="InterPro" id="IPR051466">
    <property type="entry name" value="D-amino_acid_metab_enzyme"/>
</dbReference>
<dbReference type="GO" id="GO:0036088">
    <property type="term" value="P:D-serine catabolic process"/>
    <property type="evidence" value="ECO:0007669"/>
    <property type="project" value="TreeGrafter"/>
</dbReference>
<dbReference type="PANTHER" id="PTHR28004">
    <property type="entry name" value="ZGC:162816-RELATED"/>
    <property type="match status" value="1"/>
</dbReference>
<dbReference type="AlphaFoldDB" id="A0A6I4J0A4"/>
<keyword evidence="5" id="KW-1185">Reference proteome</keyword>
<dbReference type="InterPro" id="IPR042208">
    <property type="entry name" value="D-ser_dehydrat-like_sf"/>
</dbReference>
<organism evidence="4 5">
    <name type="scientific">Sphingomonas horti</name>
    <dbReference type="NCBI Taxonomy" id="2682842"/>
    <lineage>
        <taxon>Bacteria</taxon>
        <taxon>Pseudomonadati</taxon>
        <taxon>Pseudomonadota</taxon>
        <taxon>Alphaproteobacteria</taxon>
        <taxon>Sphingomonadales</taxon>
        <taxon>Sphingomonadaceae</taxon>
        <taxon>Sphingomonas</taxon>
    </lineage>
</organism>
<dbReference type="Gene3D" id="2.40.37.20">
    <property type="entry name" value="D-serine dehydratase-like domain"/>
    <property type="match status" value="1"/>
</dbReference>
<proteinExistence type="inferred from homology"/>
<dbReference type="Gene3D" id="3.20.20.10">
    <property type="entry name" value="Alanine racemase"/>
    <property type="match status" value="1"/>
</dbReference>
<dbReference type="SMART" id="SM01119">
    <property type="entry name" value="D-ser_dehydrat"/>
    <property type="match status" value="1"/>
</dbReference>
<comment type="similarity">
    <text evidence="1">Belongs to the DSD1 family.</text>
</comment>
<dbReference type="Proteomes" id="UP000441389">
    <property type="component" value="Unassembled WGS sequence"/>
</dbReference>
<accession>A0A6I4J0A4</accession>
<dbReference type="InterPro" id="IPR001608">
    <property type="entry name" value="Ala_racemase_N"/>
</dbReference>